<gene>
    <name evidence="1" type="ORF">EMLFYP7_01057</name>
</gene>
<dbReference type="EMBL" id="CACRTZ010000005">
    <property type="protein sequence ID" value="VYT96293.1"/>
    <property type="molecule type" value="Genomic_DNA"/>
</dbReference>
<accession>A0A6N3AZJ3</accession>
<reference evidence="1" key="1">
    <citation type="submission" date="2019-11" db="EMBL/GenBank/DDBJ databases">
        <authorList>
            <person name="Feng L."/>
        </authorList>
    </citation>
    <scope>NUCLEOTIDE SEQUENCE</scope>
    <source>
        <strain evidence="1">EMassiliensisLFYP7</strain>
    </source>
</reference>
<dbReference type="RefSeq" id="WP_044180471.1">
    <property type="nucleotide sequence ID" value="NZ_CABKSF010000002.1"/>
</dbReference>
<sequence>MANSSIEKCNSGEAPGGNVEASCEQTLGAIVMELMQAGQAVTLAHITLRIAVYIEEASDLQQKAHYADVLRLIMSKRAR</sequence>
<proteinExistence type="predicted"/>
<dbReference type="Gene3D" id="1.20.5.5260">
    <property type="match status" value="1"/>
</dbReference>
<dbReference type="OrthoDB" id="9998405at2"/>
<protein>
    <submittedName>
        <fullName evidence="1">Uncharacterized protein</fullName>
    </submittedName>
</protein>
<evidence type="ECO:0000313" key="1">
    <source>
        <dbReference type="EMBL" id="VYT96293.1"/>
    </source>
</evidence>
<organism evidence="1">
    <name type="scientific">Phytobacter massiliensis</name>
    <dbReference type="NCBI Taxonomy" id="1485952"/>
    <lineage>
        <taxon>Bacteria</taxon>
        <taxon>Pseudomonadati</taxon>
        <taxon>Pseudomonadota</taxon>
        <taxon>Gammaproteobacteria</taxon>
        <taxon>Enterobacterales</taxon>
        <taxon>Enterobacteriaceae</taxon>
        <taxon>Phytobacter</taxon>
    </lineage>
</organism>
<name>A0A6N3AZJ3_9ENTR</name>
<dbReference type="AlphaFoldDB" id="A0A6N3AZJ3"/>